<comment type="caution">
    <text evidence="2">The sequence shown here is derived from an EMBL/GenBank/DDBJ whole genome shotgun (WGS) entry which is preliminary data.</text>
</comment>
<dbReference type="EMBL" id="BMQW01000001">
    <property type="protein sequence ID" value="GGP75046.1"/>
    <property type="molecule type" value="Genomic_DNA"/>
</dbReference>
<proteinExistence type="predicted"/>
<evidence type="ECO:0000313" key="3">
    <source>
        <dbReference type="Proteomes" id="UP000654004"/>
    </source>
</evidence>
<keyword evidence="1" id="KW-0472">Membrane</keyword>
<sequence>MMSELLSYDLALISIGIVIIGGFALGLYHIVTFNSFKARQAENKIENSIK</sequence>
<keyword evidence="1" id="KW-0812">Transmembrane</keyword>
<accession>A0ABQ2QD75</accession>
<evidence type="ECO:0000256" key="1">
    <source>
        <dbReference type="SAM" id="Phobius"/>
    </source>
</evidence>
<protein>
    <recommendedName>
        <fullName evidence="4">DUF3149 domain-containing protein</fullName>
    </recommendedName>
</protein>
<keyword evidence="3" id="KW-1185">Reference proteome</keyword>
<organism evidence="2 3">
    <name type="scientific">Shewanella ulleungensis</name>
    <dbReference type="NCBI Taxonomy" id="2282699"/>
    <lineage>
        <taxon>Bacteria</taxon>
        <taxon>Pseudomonadati</taxon>
        <taxon>Pseudomonadota</taxon>
        <taxon>Gammaproteobacteria</taxon>
        <taxon>Alteromonadales</taxon>
        <taxon>Shewanellaceae</taxon>
        <taxon>Shewanella</taxon>
    </lineage>
</organism>
<reference evidence="3" key="1">
    <citation type="journal article" date="2019" name="Int. J. Syst. Evol. Microbiol.">
        <title>The Global Catalogue of Microorganisms (GCM) 10K type strain sequencing project: providing services to taxonomists for standard genome sequencing and annotation.</title>
        <authorList>
            <consortium name="The Broad Institute Genomics Platform"/>
            <consortium name="The Broad Institute Genome Sequencing Center for Infectious Disease"/>
            <person name="Wu L."/>
            <person name="Ma J."/>
        </authorList>
    </citation>
    <scope>NUCLEOTIDE SEQUENCE [LARGE SCALE GENOMIC DNA]</scope>
    <source>
        <strain evidence="3">JCM 32305</strain>
    </source>
</reference>
<keyword evidence="1" id="KW-1133">Transmembrane helix</keyword>
<dbReference type="Proteomes" id="UP000654004">
    <property type="component" value="Unassembled WGS sequence"/>
</dbReference>
<evidence type="ECO:0000313" key="2">
    <source>
        <dbReference type="EMBL" id="GGP75046.1"/>
    </source>
</evidence>
<name>A0ABQ2QD75_9GAMM</name>
<feature type="transmembrane region" description="Helical" evidence="1">
    <location>
        <begin position="12"/>
        <end position="31"/>
    </location>
</feature>
<gene>
    <name evidence="2" type="ORF">GCM10009410_03740</name>
</gene>
<evidence type="ECO:0008006" key="4">
    <source>
        <dbReference type="Google" id="ProtNLM"/>
    </source>
</evidence>